<dbReference type="Pfam" id="PF02518">
    <property type="entry name" value="HATPase_c"/>
    <property type="match status" value="1"/>
</dbReference>
<evidence type="ECO:0000313" key="6">
    <source>
        <dbReference type="Proteomes" id="UP001500523"/>
    </source>
</evidence>
<feature type="transmembrane region" description="Helical" evidence="3">
    <location>
        <begin position="34"/>
        <end position="53"/>
    </location>
</feature>
<keyword evidence="3" id="KW-0812">Transmembrane</keyword>
<comment type="catalytic activity">
    <reaction evidence="1">
        <text>ATP + protein L-histidine = ADP + protein N-phospho-L-histidine.</text>
        <dbReference type="EC" id="2.7.13.3"/>
    </reaction>
</comment>
<keyword evidence="3" id="KW-0472">Membrane</keyword>
<dbReference type="EMBL" id="BAABBF010000002">
    <property type="protein sequence ID" value="GAA3703657.1"/>
    <property type="molecule type" value="Genomic_DNA"/>
</dbReference>
<reference evidence="6" key="1">
    <citation type="journal article" date="2019" name="Int. J. Syst. Evol. Microbiol.">
        <title>The Global Catalogue of Microorganisms (GCM) 10K type strain sequencing project: providing services to taxonomists for standard genome sequencing and annotation.</title>
        <authorList>
            <consortium name="The Broad Institute Genomics Platform"/>
            <consortium name="The Broad Institute Genome Sequencing Center for Infectious Disease"/>
            <person name="Wu L."/>
            <person name="Ma J."/>
        </authorList>
    </citation>
    <scope>NUCLEOTIDE SEQUENCE [LARGE SCALE GENOMIC DNA]</scope>
    <source>
        <strain evidence="6">JCM 17498</strain>
    </source>
</reference>
<keyword evidence="6" id="KW-1185">Reference proteome</keyword>
<dbReference type="PROSITE" id="PS51257">
    <property type="entry name" value="PROKAR_LIPOPROTEIN"/>
    <property type="match status" value="1"/>
</dbReference>
<dbReference type="PANTHER" id="PTHR43065:SF51">
    <property type="entry name" value="HISTIDINE KINASE"/>
    <property type="match status" value="1"/>
</dbReference>
<dbReference type="RefSeq" id="WP_344692428.1">
    <property type="nucleotide sequence ID" value="NZ_BAABBF010000002.1"/>
</dbReference>
<dbReference type="PRINTS" id="PR00344">
    <property type="entry name" value="BCTRLSENSOR"/>
</dbReference>
<keyword evidence="3" id="KW-1133">Transmembrane helix</keyword>
<evidence type="ECO:0000313" key="5">
    <source>
        <dbReference type="EMBL" id="GAA3703657.1"/>
    </source>
</evidence>
<evidence type="ECO:0000256" key="2">
    <source>
        <dbReference type="ARBA" id="ARBA00012438"/>
    </source>
</evidence>
<organism evidence="5 6">
    <name type="scientific">Sphingomonas cynarae</name>
    <dbReference type="NCBI Taxonomy" id="930197"/>
    <lineage>
        <taxon>Bacteria</taxon>
        <taxon>Pseudomonadati</taxon>
        <taxon>Pseudomonadota</taxon>
        <taxon>Alphaproteobacteria</taxon>
        <taxon>Sphingomonadales</taxon>
        <taxon>Sphingomonadaceae</taxon>
        <taxon>Sphingomonas</taxon>
    </lineage>
</organism>
<dbReference type="SMART" id="SM00387">
    <property type="entry name" value="HATPase_c"/>
    <property type="match status" value="1"/>
</dbReference>
<dbReference type="InterPro" id="IPR003594">
    <property type="entry name" value="HATPase_dom"/>
</dbReference>
<gene>
    <name evidence="5" type="ORF">GCM10022268_11650</name>
</gene>
<dbReference type="PROSITE" id="PS50109">
    <property type="entry name" value="HIS_KIN"/>
    <property type="match status" value="1"/>
</dbReference>
<sequence>MDYRRGVPVMVSALGLVGCGVAGAIAWADGLWGLLTAAMLVTIWLCVLNWWAVVHPRLAPQPAATPADADAMALRVLLDAAPTPLLAIEGAAARALNRAARRLFATDDRILPVPAALTDPAVTHFRHEARHWRIDRVALPDGRCVAALIDIEQEERTAEARATADLIEVLGHELLNGLAPIVSLAESGVAVLAKTDVDAVLLREIVGTLARRADGLQRFTEAYRTLARLPEPVRRPVRLTDMADDLARLFAGRWPTVALSVAADEAEWPLDRDQLSQALWALLQNAAEAAVAAPPAQVALRLHADAAGLTIEVEDNGTGVPRDKATHIFRPFHTTKPDGTGVGLTLARQIALAHGGTLALLPMSATIFRLILPDIRQGPGERATAARLVPPVANR</sequence>
<accession>A0ABP7DCG6</accession>
<comment type="caution">
    <text evidence="5">The sequence shown here is derived from an EMBL/GenBank/DDBJ whole genome shotgun (WGS) entry which is preliminary data.</text>
</comment>
<evidence type="ECO:0000256" key="1">
    <source>
        <dbReference type="ARBA" id="ARBA00000085"/>
    </source>
</evidence>
<dbReference type="PANTHER" id="PTHR43065">
    <property type="entry name" value="SENSOR HISTIDINE KINASE"/>
    <property type="match status" value="1"/>
</dbReference>
<dbReference type="EC" id="2.7.13.3" evidence="2"/>
<dbReference type="InterPro" id="IPR005467">
    <property type="entry name" value="His_kinase_dom"/>
</dbReference>
<feature type="transmembrane region" description="Helical" evidence="3">
    <location>
        <begin position="7"/>
        <end position="28"/>
    </location>
</feature>
<dbReference type="Gene3D" id="3.30.565.10">
    <property type="entry name" value="Histidine kinase-like ATPase, C-terminal domain"/>
    <property type="match status" value="1"/>
</dbReference>
<evidence type="ECO:0000259" key="4">
    <source>
        <dbReference type="PROSITE" id="PS50109"/>
    </source>
</evidence>
<proteinExistence type="predicted"/>
<dbReference type="InterPro" id="IPR036890">
    <property type="entry name" value="HATPase_C_sf"/>
</dbReference>
<dbReference type="InterPro" id="IPR004358">
    <property type="entry name" value="Sig_transdc_His_kin-like_C"/>
</dbReference>
<dbReference type="Proteomes" id="UP001500523">
    <property type="component" value="Unassembled WGS sequence"/>
</dbReference>
<evidence type="ECO:0000256" key="3">
    <source>
        <dbReference type="SAM" id="Phobius"/>
    </source>
</evidence>
<feature type="domain" description="Histidine kinase" evidence="4">
    <location>
        <begin position="169"/>
        <end position="376"/>
    </location>
</feature>
<dbReference type="SUPFAM" id="SSF55874">
    <property type="entry name" value="ATPase domain of HSP90 chaperone/DNA topoisomerase II/histidine kinase"/>
    <property type="match status" value="1"/>
</dbReference>
<protein>
    <recommendedName>
        <fullName evidence="2">histidine kinase</fullName>
        <ecNumber evidence="2">2.7.13.3</ecNumber>
    </recommendedName>
</protein>
<name>A0ABP7DCG6_9SPHN</name>